<evidence type="ECO:0000256" key="2">
    <source>
        <dbReference type="ARBA" id="ARBA00022801"/>
    </source>
</evidence>
<keyword evidence="2 4" id="KW-0378">Hydrolase</keyword>
<dbReference type="Gene3D" id="3.90.950.10">
    <property type="match status" value="1"/>
</dbReference>
<dbReference type="GO" id="GO:0009117">
    <property type="term" value="P:nucleotide metabolic process"/>
    <property type="evidence" value="ECO:0007669"/>
    <property type="project" value="UniProtKB-KW"/>
</dbReference>
<protein>
    <recommendedName>
        <fullName evidence="4">dTTP/UTP pyrophosphatase</fullName>
        <shortName evidence="4">dTTPase/UTPase</shortName>
        <ecNumber evidence="4">3.6.1.9</ecNumber>
    </recommendedName>
    <alternativeName>
        <fullName evidence="4">Nucleoside triphosphate pyrophosphatase</fullName>
    </alternativeName>
    <alternativeName>
        <fullName evidence="4">Nucleotide pyrophosphatase</fullName>
        <shortName evidence="4">Nucleotide PPase</shortName>
    </alternativeName>
</protein>
<comment type="caution">
    <text evidence="5">The sequence shown here is derived from an EMBL/GenBank/DDBJ whole genome shotgun (WGS) entry which is preliminary data.</text>
</comment>
<dbReference type="GeneID" id="72467294"/>
<evidence type="ECO:0000313" key="5">
    <source>
        <dbReference type="EMBL" id="GJG58672.1"/>
    </source>
</evidence>
<comment type="function">
    <text evidence="4">Nucleoside triphosphate pyrophosphatase that hydrolyzes dTTP and UTP. May have a dual role in cell division arrest and in preventing the incorporation of modified nucleotides into cellular nucleic acids.</text>
</comment>
<reference evidence="5" key="1">
    <citation type="journal article" date="2022" name="Int. J. Syst. Evol. Microbiol.">
        <title>Prevotella lacticifex sp. nov., isolated from the rumen of cows.</title>
        <authorList>
            <person name="Shinkai T."/>
            <person name="Ikeyama N."/>
            <person name="Kumagai M."/>
            <person name="Ohmori H."/>
            <person name="Sakamoto M."/>
            <person name="Ohkuma M."/>
            <person name="Mitsumori M."/>
        </authorList>
    </citation>
    <scope>NUCLEOTIDE SEQUENCE</scope>
    <source>
        <strain evidence="5">R5076</strain>
    </source>
</reference>
<accession>A0A9R1CW93</accession>
<keyword evidence="3 4" id="KW-0546">Nucleotide metabolism</keyword>
<dbReference type="Pfam" id="PF02545">
    <property type="entry name" value="Maf"/>
    <property type="match status" value="1"/>
</dbReference>
<dbReference type="InterPro" id="IPR029001">
    <property type="entry name" value="ITPase-like_fam"/>
</dbReference>
<sequence length="194" mass="21842">MKLKDYNIILASNSPRRKELLRGLDLDFEVRVLPDVSENHPDSLDAADIPLYVSREKAEAYKDTLRPHDLLLTADTMVILGSEALGKPKDDDDARRMLHALSGKSHQVVTGVTITSTKVQRSFAVSTDVTFKQLNDKEIDYYVDNYHPLDKAGAYGIQEWIGYVGVTGLRGSYFNVMGLPVQRIWDELNAFVNQ</sequence>
<keyword evidence="6" id="KW-1185">Reference proteome</keyword>
<evidence type="ECO:0000256" key="3">
    <source>
        <dbReference type="ARBA" id="ARBA00023080"/>
    </source>
</evidence>
<dbReference type="EMBL" id="BPUB01000001">
    <property type="protein sequence ID" value="GJG58672.1"/>
    <property type="molecule type" value="Genomic_DNA"/>
</dbReference>
<dbReference type="PIRSF" id="PIRSF006305">
    <property type="entry name" value="Maf"/>
    <property type="match status" value="1"/>
</dbReference>
<evidence type="ECO:0000256" key="4">
    <source>
        <dbReference type="HAMAP-Rule" id="MF_00528"/>
    </source>
</evidence>
<dbReference type="InterPro" id="IPR003697">
    <property type="entry name" value="Maf-like"/>
</dbReference>
<gene>
    <name evidence="5" type="ORF">PRLR5076_15230</name>
</gene>
<dbReference type="PANTHER" id="PTHR43213">
    <property type="entry name" value="BIFUNCTIONAL DTTP/UTP PYROPHOSPHATASE/METHYLTRANSFERASE PROTEIN-RELATED"/>
    <property type="match status" value="1"/>
</dbReference>
<comment type="cofactor">
    <cofactor evidence="1 4">
        <name>a divalent metal cation</name>
        <dbReference type="ChEBI" id="CHEBI:60240"/>
    </cofactor>
</comment>
<dbReference type="PANTHER" id="PTHR43213:SF5">
    <property type="entry name" value="BIFUNCTIONAL DTTP_UTP PYROPHOSPHATASE_METHYLTRANSFERASE PROTEIN-RELATED"/>
    <property type="match status" value="1"/>
</dbReference>
<comment type="catalytic activity">
    <reaction evidence="4">
        <text>UTP + H2O = UMP + diphosphate + H(+)</text>
        <dbReference type="Rhea" id="RHEA:29395"/>
        <dbReference type="ChEBI" id="CHEBI:15377"/>
        <dbReference type="ChEBI" id="CHEBI:15378"/>
        <dbReference type="ChEBI" id="CHEBI:33019"/>
        <dbReference type="ChEBI" id="CHEBI:46398"/>
        <dbReference type="ChEBI" id="CHEBI:57865"/>
        <dbReference type="EC" id="3.6.1.9"/>
    </reaction>
</comment>
<feature type="site" description="Important for substrate specificity" evidence="4">
    <location>
        <position position="16"/>
    </location>
</feature>
<dbReference type="GO" id="GO:0005737">
    <property type="term" value="C:cytoplasm"/>
    <property type="evidence" value="ECO:0007669"/>
    <property type="project" value="UniProtKB-SubCell"/>
</dbReference>
<evidence type="ECO:0000313" key="6">
    <source>
        <dbReference type="Proteomes" id="UP000825483"/>
    </source>
</evidence>
<evidence type="ECO:0000256" key="1">
    <source>
        <dbReference type="ARBA" id="ARBA00001968"/>
    </source>
</evidence>
<dbReference type="EC" id="3.6.1.9" evidence="4"/>
<dbReference type="SUPFAM" id="SSF52972">
    <property type="entry name" value="ITPase-like"/>
    <property type="match status" value="1"/>
</dbReference>
<keyword evidence="4" id="KW-0963">Cytoplasm</keyword>
<name>A0A9R1CW93_9BACT</name>
<proteinExistence type="inferred from homology"/>
<dbReference type="Proteomes" id="UP000825483">
    <property type="component" value="Unassembled WGS sequence"/>
</dbReference>
<comment type="caution">
    <text evidence="4">Lacks conserved residue(s) required for the propagation of feature annotation.</text>
</comment>
<comment type="catalytic activity">
    <reaction evidence="4">
        <text>dTTP + H2O = dTMP + diphosphate + H(+)</text>
        <dbReference type="Rhea" id="RHEA:28534"/>
        <dbReference type="ChEBI" id="CHEBI:15377"/>
        <dbReference type="ChEBI" id="CHEBI:15378"/>
        <dbReference type="ChEBI" id="CHEBI:33019"/>
        <dbReference type="ChEBI" id="CHEBI:37568"/>
        <dbReference type="ChEBI" id="CHEBI:63528"/>
        <dbReference type="EC" id="3.6.1.9"/>
    </reaction>
</comment>
<dbReference type="NCBIfam" id="TIGR00172">
    <property type="entry name" value="maf"/>
    <property type="match status" value="1"/>
</dbReference>
<feature type="site" description="Important for substrate specificity" evidence="4">
    <location>
        <position position="158"/>
    </location>
</feature>
<dbReference type="GO" id="GO:0047429">
    <property type="term" value="F:nucleoside triphosphate diphosphatase activity"/>
    <property type="evidence" value="ECO:0007669"/>
    <property type="project" value="UniProtKB-EC"/>
</dbReference>
<comment type="subcellular location">
    <subcellularLocation>
        <location evidence="4">Cytoplasm</location>
    </subcellularLocation>
</comment>
<dbReference type="RefSeq" id="WP_223929139.1">
    <property type="nucleotide sequence ID" value="NZ_BPTU01000001.1"/>
</dbReference>
<feature type="site" description="Important for substrate specificity" evidence="4">
    <location>
        <position position="76"/>
    </location>
</feature>
<comment type="similarity">
    <text evidence="4">Belongs to the Maf family. YhdE subfamily.</text>
</comment>
<dbReference type="AlphaFoldDB" id="A0A9R1CW93"/>
<dbReference type="CDD" id="cd00555">
    <property type="entry name" value="Maf"/>
    <property type="match status" value="1"/>
</dbReference>
<organism evidence="5 6">
    <name type="scientific">Prevotella lacticifex</name>
    <dbReference type="NCBI Taxonomy" id="2854755"/>
    <lineage>
        <taxon>Bacteria</taxon>
        <taxon>Pseudomonadati</taxon>
        <taxon>Bacteroidota</taxon>
        <taxon>Bacteroidia</taxon>
        <taxon>Bacteroidales</taxon>
        <taxon>Prevotellaceae</taxon>
        <taxon>Prevotella</taxon>
    </lineage>
</organism>
<feature type="active site" description="Proton acceptor" evidence="4">
    <location>
        <position position="75"/>
    </location>
</feature>
<dbReference type="HAMAP" id="MF_00528">
    <property type="entry name" value="Maf"/>
    <property type="match status" value="1"/>
</dbReference>